<protein>
    <submittedName>
        <fullName evidence="2">Uncharacterized protein</fullName>
    </submittedName>
</protein>
<evidence type="ECO:0000313" key="2">
    <source>
        <dbReference type="EMBL" id="QIP38781.1"/>
    </source>
</evidence>
<gene>
    <name evidence="2" type="ORF">G9444_1537</name>
</gene>
<dbReference type="EMBL" id="CP050124">
    <property type="protein sequence ID" value="QIP38781.1"/>
    <property type="molecule type" value="Genomic_DNA"/>
</dbReference>
<accession>A0A6G9CQ63</accession>
<reference evidence="2 3" key="1">
    <citation type="submission" date="2020-03" db="EMBL/GenBank/DDBJ databases">
        <title>Screen low temperature-resistant strains for efficient degradation of petroleum hydrocarbons under the low temperature.</title>
        <authorList>
            <person name="Wang Y."/>
            <person name="Chen J."/>
        </authorList>
    </citation>
    <scope>NUCLEOTIDE SEQUENCE [LARGE SCALE GENOMIC DNA]</scope>
    <source>
        <strain evidence="2 3">KB1</strain>
    </source>
</reference>
<evidence type="ECO:0000313" key="3">
    <source>
        <dbReference type="Proteomes" id="UP000502345"/>
    </source>
</evidence>
<proteinExistence type="predicted"/>
<dbReference type="Proteomes" id="UP000502345">
    <property type="component" value="Chromosome"/>
</dbReference>
<dbReference type="AlphaFoldDB" id="A0A6G9CQ63"/>
<feature type="region of interest" description="Disordered" evidence="1">
    <location>
        <begin position="1"/>
        <end position="23"/>
    </location>
</feature>
<feature type="compositionally biased region" description="Basic and acidic residues" evidence="1">
    <location>
        <begin position="11"/>
        <end position="23"/>
    </location>
</feature>
<feature type="region of interest" description="Disordered" evidence="1">
    <location>
        <begin position="86"/>
        <end position="108"/>
    </location>
</feature>
<organism evidence="2 3">
    <name type="scientific">Rhodococcus erythropolis</name>
    <name type="common">Arthrobacter picolinophilus</name>
    <dbReference type="NCBI Taxonomy" id="1833"/>
    <lineage>
        <taxon>Bacteria</taxon>
        <taxon>Bacillati</taxon>
        <taxon>Actinomycetota</taxon>
        <taxon>Actinomycetes</taxon>
        <taxon>Mycobacteriales</taxon>
        <taxon>Nocardiaceae</taxon>
        <taxon>Rhodococcus</taxon>
        <taxon>Rhodococcus erythropolis group</taxon>
    </lineage>
</organism>
<name>A0A6G9CQ63_RHOER</name>
<sequence>MVFGLGCARKHHDDENESNRHQGCDAEERCAPADVTENAADQRSDRDTDAQCSLVEDDCPCDAAAGRADDGRQCRCDEECIAQSPAGTESDDLADGAGSACQRGEHDDDGKAYKKCFLGADAAGHHTGDEHGHAGDEHVAGEQERNLRRCGVELFADRLEDRIDQSDAHEGDDAGKGYRPHRFRLFQEARRSLVLVR</sequence>
<evidence type="ECO:0000256" key="1">
    <source>
        <dbReference type="SAM" id="MobiDB-lite"/>
    </source>
</evidence>